<evidence type="ECO:0000256" key="8">
    <source>
        <dbReference type="ARBA" id="ARBA00047818"/>
    </source>
</evidence>
<protein>
    <submittedName>
        <fullName evidence="11">Kynurenine 3-monooxygenase</fullName>
        <ecNumber evidence="11">1.14.13.9</ecNumber>
    </submittedName>
</protein>
<dbReference type="FunFam" id="3.50.50.60:FF:000185">
    <property type="entry name" value="Kynurenine 3-monooxygenase"/>
    <property type="match status" value="1"/>
</dbReference>
<sequence length="455" mass="51430">MSKQQPIRPQHIVIIGAGLVGSMHAIYLARRGYQVSVYEQLPDIRKEAISAGRSINLALANRGIDALDRLGLMDEVNQLLIPMQGRMLHDETGQLKLQSYGQKPEEVIYSVSRAGLVSILRDAADATGQAEFFFKHECLAIDFEQSHCEIHNKPSNEKTTIHYDYLIGADGGGSQVRTSMQAIKKTDFSSELLDHSYKELNIPAGPKGEFQIEKEALHIWPRGDYMMIGLPNPDGSFTLTLFMPNEGPVSFASITDEEALHRVFDQYFADAKDLIPELEHEYFNNPTGYLGTVRCHDWQYKNTVLTGDAAHAIVPFHGQGMNAGFEDCVAMEKALNAFDDDWQLAMPAFIESRMDNSNAIADMALENYVEMRSSVNDPKFHLKKAIAFELEQRLPEYFIPRYSMVMFHLIPYAQAFARGKIQYNILDNLTEGIDALEQVDFERAVRLVKQKLPRF</sequence>
<comment type="cofactor">
    <cofactor evidence="1">
        <name>FAD</name>
        <dbReference type="ChEBI" id="CHEBI:57692"/>
    </cofactor>
</comment>
<evidence type="ECO:0000259" key="10">
    <source>
        <dbReference type="Pfam" id="PF01494"/>
    </source>
</evidence>
<dbReference type="SUPFAM" id="SSF51905">
    <property type="entry name" value="FAD/NAD(P)-binding domain"/>
    <property type="match status" value="1"/>
</dbReference>
<dbReference type="GO" id="GO:0019805">
    <property type="term" value="P:quinolinate biosynthetic process"/>
    <property type="evidence" value="ECO:0007669"/>
    <property type="project" value="InterPro"/>
</dbReference>
<dbReference type="PANTHER" id="PTHR46028">
    <property type="entry name" value="KYNURENINE 3-MONOOXYGENASE"/>
    <property type="match status" value="1"/>
</dbReference>
<evidence type="ECO:0000256" key="1">
    <source>
        <dbReference type="ARBA" id="ARBA00001974"/>
    </source>
</evidence>
<keyword evidence="9" id="KW-0472">Membrane</keyword>
<keyword evidence="5" id="KW-0521">NADP</keyword>
<evidence type="ECO:0000256" key="9">
    <source>
        <dbReference type="SAM" id="Phobius"/>
    </source>
</evidence>
<dbReference type="Gene3D" id="3.50.50.60">
    <property type="entry name" value="FAD/NAD(P)-binding domain"/>
    <property type="match status" value="1"/>
</dbReference>
<keyword evidence="9" id="KW-0812">Transmembrane</keyword>
<dbReference type="EC" id="1.14.13.9" evidence="11"/>
<dbReference type="GO" id="GO:0004502">
    <property type="term" value="F:kynurenine 3-monooxygenase activity"/>
    <property type="evidence" value="ECO:0007669"/>
    <property type="project" value="UniProtKB-EC"/>
</dbReference>
<evidence type="ECO:0000256" key="3">
    <source>
        <dbReference type="ARBA" id="ARBA00022642"/>
    </source>
</evidence>
<proteinExistence type="inferred from homology"/>
<dbReference type="GO" id="GO:0070189">
    <property type="term" value="P:kynurenine metabolic process"/>
    <property type="evidence" value="ECO:0007669"/>
    <property type="project" value="TreeGrafter"/>
</dbReference>
<name>A0A3B0VPA3_9ZZZZ</name>
<accession>A0A3B0VPA3</accession>
<reference evidence="11" key="1">
    <citation type="submission" date="2018-06" db="EMBL/GenBank/DDBJ databases">
        <authorList>
            <person name="Zhirakovskaya E."/>
        </authorList>
    </citation>
    <scope>NUCLEOTIDE SEQUENCE</scope>
</reference>
<dbReference type="GO" id="GO:0006569">
    <property type="term" value="P:L-tryptophan catabolic process"/>
    <property type="evidence" value="ECO:0007669"/>
    <property type="project" value="InterPro"/>
</dbReference>
<dbReference type="PANTHER" id="PTHR46028:SF2">
    <property type="entry name" value="KYNURENINE 3-MONOOXYGENASE"/>
    <property type="match status" value="1"/>
</dbReference>
<keyword evidence="2" id="KW-0285">Flavoprotein</keyword>
<keyword evidence="3" id="KW-0662">Pyridine nucleotide biosynthesis</keyword>
<evidence type="ECO:0000256" key="6">
    <source>
        <dbReference type="ARBA" id="ARBA00023002"/>
    </source>
</evidence>
<feature type="domain" description="FAD-binding" evidence="10">
    <location>
        <begin position="12"/>
        <end position="337"/>
    </location>
</feature>
<evidence type="ECO:0000256" key="7">
    <source>
        <dbReference type="ARBA" id="ARBA00023033"/>
    </source>
</evidence>
<evidence type="ECO:0000313" key="11">
    <source>
        <dbReference type="EMBL" id="VAW45458.1"/>
    </source>
</evidence>
<keyword evidence="6 11" id="KW-0560">Oxidoreductase</keyword>
<keyword evidence="7 11" id="KW-0503">Monooxygenase</keyword>
<organism evidence="11">
    <name type="scientific">hydrothermal vent metagenome</name>
    <dbReference type="NCBI Taxonomy" id="652676"/>
    <lineage>
        <taxon>unclassified sequences</taxon>
        <taxon>metagenomes</taxon>
        <taxon>ecological metagenomes</taxon>
    </lineage>
</organism>
<gene>
    <name evidence="11" type="ORF">MNBD_GAMMA02-613</name>
</gene>
<dbReference type="PRINTS" id="PR00420">
    <property type="entry name" value="RNGMNOXGNASE"/>
</dbReference>
<dbReference type="EMBL" id="UOFA01000195">
    <property type="protein sequence ID" value="VAW45458.1"/>
    <property type="molecule type" value="Genomic_DNA"/>
</dbReference>
<dbReference type="GO" id="GO:0019363">
    <property type="term" value="P:pyridine nucleotide biosynthetic process"/>
    <property type="evidence" value="ECO:0007669"/>
    <property type="project" value="UniProtKB-KW"/>
</dbReference>
<evidence type="ECO:0000256" key="4">
    <source>
        <dbReference type="ARBA" id="ARBA00022827"/>
    </source>
</evidence>
<evidence type="ECO:0000256" key="5">
    <source>
        <dbReference type="ARBA" id="ARBA00022857"/>
    </source>
</evidence>
<comment type="catalytic activity">
    <reaction evidence="8">
        <text>L-kynurenine + NADPH + O2 + H(+) = 3-hydroxy-L-kynurenine + NADP(+) + H2O</text>
        <dbReference type="Rhea" id="RHEA:20545"/>
        <dbReference type="ChEBI" id="CHEBI:15377"/>
        <dbReference type="ChEBI" id="CHEBI:15378"/>
        <dbReference type="ChEBI" id="CHEBI:15379"/>
        <dbReference type="ChEBI" id="CHEBI:57783"/>
        <dbReference type="ChEBI" id="CHEBI:57959"/>
        <dbReference type="ChEBI" id="CHEBI:58125"/>
        <dbReference type="ChEBI" id="CHEBI:58349"/>
        <dbReference type="EC" id="1.14.13.9"/>
    </reaction>
</comment>
<dbReference type="AlphaFoldDB" id="A0A3B0VPA3"/>
<dbReference type="InterPro" id="IPR002938">
    <property type="entry name" value="FAD-bd"/>
</dbReference>
<evidence type="ECO:0000256" key="2">
    <source>
        <dbReference type="ARBA" id="ARBA00022630"/>
    </source>
</evidence>
<dbReference type="InterPro" id="IPR036188">
    <property type="entry name" value="FAD/NAD-bd_sf"/>
</dbReference>
<dbReference type="Pfam" id="PF01494">
    <property type="entry name" value="FAD_binding_3"/>
    <property type="match status" value="1"/>
</dbReference>
<keyword evidence="4" id="KW-0274">FAD</keyword>
<keyword evidence="9" id="KW-1133">Transmembrane helix</keyword>
<dbReference type="InterPro" id="IPR027545">
    <property type="entry name" value="Kynurenine_monooxygenase"/>
</dbReference>
<dbReference type="HAMAP" id="MF_01971">
    <property type="entry name" value="Kynurenine_monooxygenase"/>
    <property type="match status" value="1"/>
</dbReference>
<feature type="transmembrane region" description="Helical" evidence="9">
    <location>
        <begin position="12"/>
        <end position="29"/>
    </location>
</feature>
<dbReference type="GO" id="GO:0071949">
    <property type="term" value="F:FAD binding"/>
    <property type="evidence" value="ECO:0007669"/>
    <property type="project" value="InterPro"/>
</dbReference>